<dbReference type="GO" id="GO:0016579">
    <property type="term" value="P:protein deubiquitination"/>
    <property type="evidence" value="ECO:0007669"/>
    <property type="project" value="TreeGrafter"/>
</dbReference>
<dbReference type="SUPFAM" id="SSF54928">
    <property type="entry name" value="RNA-binding domain, RBD"/>
    <property type="match status" value="1"/>
</dbReference>
<dbReference type="GO" id="GO:0034517">
    <property type="term" value="P:ribophagy"/>
    <property type="evidence" value="ECO:0007669"/>
    <property type="project" value="TreeGrafter"/>
</dbReference>
<evidence type="ECO:0000259" key="5">
    <source>
        <dbReference type="PROSITE" id="PS50177"/>
    </source>
</evidence>
<feature type="region of interest" description="Disordered" evidence="3">
    <location>
        <begin position="1"/>
        <end position="39"/>
    </location>
</feature>
<feature type="domain" description="NTF2" evidence="5">
    <location>
        <begin position="44"/>
        <end position="159"/>
    </location>
</feature>
<dbReference type="InterPro" id="IPR039539">
    <property type="entry name" value="Ras_GTPase_bind_prot"/>
</dbReference>
<dbReference type="GO" id="GO:1990904">
    <property type="term" value="C:ribonucleoprotein complex"/>
    <property type="evidence" value="ECO:0007669"/>
    <property type="project" value="TreeGrafter"/>
</dbReference>
<dbReference type="CDD" id="cd00590">
    <property type="entry name" value="RRM_SF"/>
    <property type="match status" value="1"/>
</dbReference>
<dbReference type="InterPro" id="IPR002075">
    <property type="entry name" value="NTF2_dom"/>
</dbReference>
<evidence type="ECO:0008006" key="8">
    <source>
        <dbReference type="Google" id="ProtNLM"/>
    </source>
</evidence>
<feature type="compositionally biased region" description="Low complexity" evidence="3">
    <location>
        <begin position="310"/>
        <end position="338"/>
    </location>
</feature>
<feature type="compositionally biased region" description="Basic and acidic residues" evidence="3">
    <location>
        <begin position="259"/>
        <end position="275"/>
    </location>
</feature>
<dbReference type="Gene3D" id="3.10.450.50">
    <property type="match status" value="1"/>
</dbReference>
<dbReference type="Pfam" id="PF00076">
    <property type="entry name" value="RRM_1"/>
    <property type="match status" value="1"/>
</dbReference>
<dbReference type="FunFam" id="3.10.450.50:FF:000003">
    <property type="entry name" value="Nuclear transport factor 2 family protein"/>
    <property type="match status" value="1"/>
</dbReference>
<feature type="compositionally biased region" description="Low complexity" evidence="3">
    <location>
        <begin position="285"/>
        <end position="296"/>
    </location>
</feature>
<feature type="region of interest" description="Disordered" evidence="3">
    <location>
        <begin position="470"/>
        <end position="520"/>
    </location>
</feature>
<feature type="compositionally biased region" description="Polar residues" evidence="3">
    <location>
        <begin position="353"/>
        <end position="362"/>
    </location>
</feature>
<sequence>MATNGSFSQQDQYKSATEQYPATSGPAESSTGNASGNDLSKDEVGWYFVEQYYTTLSKSPEKLHLFYGKRSQFVSGLEAEVAPVSVGRSAIQERIKELDFQDCKVRVSNVDSQASYDNIVIQVIGETSNKSAELKKFVQTFVLAQQPTGYFVLNDIFRYINDEGEEELVDNATQDDSATIGPLVEDVEMPKAQPSIEEPAAAPLDAEVVDKKLEETIESATVSEPVPTTNGTSGITGESEDTTAAAPKVEEDIPAPEVAAKEVEAELKEPEKPKDPVPSPAITRAQPTTKPAAAPAPAQPAAPPKPLSWASRAAAAVGPAGTVPKPAVPVVAPKTSTPPAQPRATPPAAKPAQSSTPVPTTSSEKEKENSPAGAGWQTAGSDHAKRQNRPQSISTPPEKEGTMGYVRNVTEKVVTEELKTALAAFGTLIYFDVNRSKNCAFVEYATPEGYQAAAAANPHQVSGEPIYVEPRRPKAGAYGGNGYTGGRGGMNQRGRGGFQNRGRGGGGPPRGRGTSQTTTA</sequence>
<dbReference type="PANTHER" id="PTHR10693">
    <property type="entry name" value="RAS GTPASE-ACTIVATING PROTEIN-BINDING PROTEIN"/>
    <property type="match status" value="1"/>
</dbReference>
<dbReference type="Gene3D" id="3.30.70.330">
    <property type="match status" value="1"/>
</dbReference>
<feature type="compositionally biased region" description="Polar residues" evidence="3">
    <location>
        <begin position="1"/>
        <end position="38"/>
    </location>
</feature>
<feature type="compositionally biased region" description="Polar residues" evidence="3">
    <location>
        <begin position="218"/>
        <end position="236"/>
    </location>
</feature>
<evidence type="ECO:0000256" key="3">
    <source>
        <dbReference type="SAM" id="MobiDB-lite"/>
    </source>
</evidence>
<feature type="compositionally biased region" description="Gly residues" evidence="3">
    <location>
        <begin position="477"/>
        <end position="510"/>
    </location>
</feature>
<dbReference type="PROSITE" id="PS50177">
    <property type="entry name" value="NTF2_DOMAIN"/>
    <property type="match status" value="1"/>
</dbReference>
<dbReference type="STRING" id="1745343.A0A2J6PHP3"/>
<dbReference type="InterPro" id="IPR035979">
    <property type="entry name" value="RBD_domain_sf"/>
</dbReference>
<keyword evidence="1 2" id="KW-0694">RNA-binding</keyword>
<dbReference type="Pfam" id="PF02136">
    <property type="entry name" value="NTF2"/>
    <property type="match status" value="1"/>
</dbReference>
<evidence type="ECO:0000259" key="4">
    <source>
        <dbReference type="PROSITE" id="PS50102"/>
    </source>
</evidence>
<dbReference type="SUPFAM" id="SSF54427">
    <property type="entry name" value="NTF2-like"/>
    <property type="match status" value="1"/>
</dbReference>
<dbReference type="AlphaFoldDB" id="A0A2J6PHP3"/>
<feature type="region of interest" description="Disordered" evidence="3">
    <location>
        <begin position="217"/>
        <end position="406"/>
    </location>
</feature>
<dbReference type="CDD" id="cd00780">
    <property type="entry name" value="NTF2"/>
    <property type="match status" value="1"/>
</dbReference>
<accession>A0A2J6PHP3</accession>
<organism evidence="6 7">
    <name type="scientific">Hyaloscypha hepaticicola</name>
    <dbReference type="NCBI Taxonomy" id="2082293"/>
    <lineage>
        <taxon>Eukaryota</taxon>
        <taxon>Fungi</taxon>
        <taxon>Dikarya</taxon>
        <taxon>Ascomycota</taxon>
        <taxon>Pezizomycotina</taxon>
        <taxon>Leotiomycetes</taxon>
        <taxon>Helotiales</taxon>
        <taxon>Hyaloscyphaceae</taxon>
        <taxon>Hyaloscypha</taxon>
    </lineage>
</organism>
<feature type="compositionally biased region" description="Pro residues" evidence="3">
    <location>
        <begin position="339"/>
        <end position="349"/>
    </location>
</feature>
<gene>
    <name evidence="6" type="ORF">NA56DRAFT_585736</name>
</gene>
<evidence type="ECO:0000313" key="7">
    <source>
        <dbReference type="Proteomes" id="UP000235672"/>
    </source>
</evidence>
<evidence type="ECO:0000313" key="6">
    <source>
        <dbReference type="EMBL" id="PMD13406.1"/>
    </source>
</evidence>
<dbReference type="EMBL" id="KZ613532">
    <property type="protein sequence ID" value="PMD13406.1"/>
    <property type="molecule type" value="Genomic_DNA"/>
</dbReference>
<dbReference type="InterPro" id="IPR000504">
    <property type="entry name" value="RRM_dom"/>
</dbReference>
<dbReference type="InterPro" id="IPR032710">
    <property type="entry name" value="NTF2-like_dom_sf"/>
</dbReference>
<feature type="compositionally biased region" description="Pro residues" evidence="3">
    <location>
        <begin position="297"/>
        <end position="306"/>
    </location>
</feature>
<dbReference type="InterPro" id="IPR018222">
    <property type="entry name" value="Nuclear_transport_factor_2_euk"/>
</dbReference>
<dbReference type="GO" id="GO:1990861">
    <property type="term" value="C:Ubp3-Bre5 deubiquitination complex"/>
    <property type="evidence" value="ECO:0007669"/>
    <property type="project" value="TreeGrafter"/>
</dbReference>
<reference evidence="6 7" key="1">
    <citation type="submission" date="2016-05" db="EMBL/GenBank/DDBJ databases">
        <title>A degradative enzymes factory behind the ericoid mycorrhizal symbiosis.</title>
        <authorList>
            <consortium name="DOE Joint Genome Institute"/>
            <person name="Martino E."/>
            <person name="Morin E."/>
            <person name="Grelet G."/>
            <person name="Kuo A."/>
            <person name="Kohler A."/>
            <person name="Daghino S."/>
            <person name="Barry K."/>
            <person name="Choi C."/>
            <person name="Cichocki N."/>
            <person name="Clum A."/>
            <person name="Copeland A."/>
            <person name="Hainaut M."/>
            <person name="Haridas S."/>
            <person name="Labutti K."/>
            <person name="Lindquist E."/>
            <person name="Lipzen A."/>
            <person name="Khouja H.-R."/>
            <person name="Murat C."/>
            <person name="Ohm R."/>
            <person name="Olson A."/>
            <person name="Spatafora J."/>
            <person name="Veneault-Fourrey C."/>
            <person name="Henrissat B."/>
            <person name="Grigoriev I."/>
            <person name="Martin F."/>
            <person name="Perotto S."/>
        </authorList>
    </citation>
    <scope>NUCLEOTIDE SEQUENCE [LARGE SCALE GENOMIC DNA]</scope>
    <source>
        <strain evidence="6 7">UAMH 7357</strain>
    </source>
</reference>
<evidence type="ECO:0000256" key="1">
    <source>
        <dbReference type="ARBA" id="ARBA00022884"/>
    </source>
</evidence>
<dbReference type="PANTHER" id="PTHR10693:SF20">
    <property type="entry name" value="AT27578P"/>
    <property type="match status" value="1"/>
</dbReference>
<evidence type="ECO:0000256" key="2">
    <source>
        <dbReference type="PROSITE-ProRule" id="PRU00176"/>
    </source>
</evidence>
<dbReference type="Proteomes" id="UP000235672">
    <property type="component" value="Unassembled WGS sequence"/>
</dbReference>
<dbReference type="GO" id="GO:0003729">
    <property type="term" value="F:mRNA binding"/>
    <property type="evidence" value="ECO:0007669"/>
    <property type="project" value="TreeGrafter"/>
</dbReference>
<dbReference type="SMART" id="SM00360">
    <property type="entry name" value="RRM"/>
    <property type="match status" value="1"/>
</dbReference>
<keyword evidence="7" id="KW-1185">Reference proteome</keyword>
<dbReference type="GO" id="GO:0005829">
    <property type="term" value="C:cytosol"/>
    <property type="evidence" value="ECO:0007669"/>
    <property type="project" value="TreeGrafter"/>
</dbReference>
<dbReference type="OrthoDB" id="339151at2759"/>
<dbReference type="InterPro" id="IPR012677">
    <property type="entry name" value="Nucleotide-bd_a/b_plait_sf"/>
</dbReference>
<name>A0A2J6PHP3_9HELO</name>
<proteinExistence type="predicted"/>
<feature type="domain" description="RRM" evidence="4">
    <location>
        <begin position="402"/>
        <end position="473"/>
    </location>
</feature>
<dbReference type="PROSITE" id="PS50102">
    <property type="entry name" value="RRM"/>
    <property type="match status" value="1"/>
</dbReference>
<protein>
    <recommendedName>
        <fullName evidence="8">NTF2-domain-containing protein</fullName>
    </recommendedName>
</protein>